<keyword evidence="9" id="KW-0443">Lipid metabolism</keyword>
<keyword evidence="11 12" id="KW-0275">Fatty acid biosynthesis</keyword>
<evidence type="ECO:0000313" key="17">
    <source>
        <dbReference type="Proteomes" id="UP000092461"/>
    </source>
</evidence>
<keyword evidence="3 12" id="KW-0444">Lipid biosynthesis</keyword>
<evidence type="ECO:0000256" key="3">
    <source>
        <dbReference type="ARBA" id="ARBA00022516"/>
    </source>
</evidence>
<dbReference type="InterPro" id="IPR015876">
    <property type="entry name" value="Acyl-CoA_DS"/>
</dbReference>
<comment type="cofactor">
    <cofactor evidence="12">
        <name>Fe(2+)</name>
        <dbReference type="ChEBI" id="CHEBI:29033"/>
    </cofactor>
</comment>
<feature type="transmembrane region" description="Helical" evidence="13">
    <location>
        <begin position="50"/>
        <end position="72"/>
    </location>
</feature>
<dbReference type="Pfam" id="PF00487">
    <property type="entry name" value="FA_desaturase"/>
    <property type="match status" value="1"/>
</dbReference>
<proteinExistence type="inferred from homology"/>
<comment type="similarity">
    <text evidence="2 12">Belongs to the fatty acid desaturase type 1 family.</text>
</comment>
<reference evidence="15" key="2">
    <citation type="journal article" date="2020" name="BMC">
        <title>Leishmania infection induces a limited differential gene expression in the sand fly midgut.</title>
        <authorList>
            <person name="Coutinho-Abreu I.V."/>
            <person name="Serafim T.D."/>
            <person name="Meneses C."/>
            <person name="Kamhawi S."/>
            <person name="Oliveira F."/>
            <person name="Valenzuela J.G."/>
        </authorList>
    </citation>
    <scope>NUCLEOTIDE SEQUENCE</scope>
    <source>
        <strain evidence="15">Jacobina</strain>
        <tissue evidence="15">Midgut</tissue>
    </source>
</reference>
<keyword evidence="10 13" id="KW-0472">Membrane</keyword>
<evidence type="ECO:0000256" key="12">
    <source>
        <dbReference type="RuleBase" id="RU000581"/>
    </source>
</evidence>
<evidence type="ECO:0000256" key="10">
    <source>
        <dbReference type="ARBA" id="ARBA00023136"/>
    </source>
</evidence>
<evidence type="ECO:0000256" key="8">
    <source>
        <dbReference type="ARBA" id="ARBA00023004"/>
    </source>
</evidence>
<dbReference type="GO" id="GO:0005789">
    <property type="term" value="C:endoplasmic reticulum membrane"/>
    <property type="evidence" value="ECO:0007669"/>
    <property type="project" value="TreeGrafter"/>
</dbReference>
<dbReference type="EMBL" id="AJWK01028130">
    <property type="status" value="NOT_ANNOTATED_CDS"/>
    <property type="molecule type" value="Genomic_DNA"/>
</dbReference>
<evidence type="ECO:0000256" key="6">
    <source>
        <dbReference type="ARBA" id="ARBA00022989"/>
    </source>
</evidence>
<evidence type="ECO:0000256" key="1">
    <source>
        <dbReference type="ARBA" id="ARBA00004141"/>
    </source>
</evidence>
<dbReference type="VEuPathDB" id="VectorBase:LLOJ008330"/>
<reference evidence="16" key="3">
    <citation type="submission" date="2020-05" db="UniProtKB">
        <authorList>
            <consortium name="EnsemblMetazoa"/>
        </authorList>
    </citation>
    <scope>IDENTIFICATION</scope>
    <source>
        <strain evidence="16">Jacobina</strain>
    </source>
</reference>
<keyword evidence="4 12" id="KW-0812">Transmembrane</keyword>
<comment type="subcellular location">
    <subcellularLocation>
        <location evidence="1">Membrane</location>
        <topology evidence="1">Multi-pass membrane protein</topology>
    </subcellularLocation>
</comment>
<keyword evidence="6 13" id="KW-1133">Transmembrane helix</keyword>
<dbReference type="GO" id="GO:0004768">
    <property type="term" value="F:stearoyl-CoA 9-desaturase activity"/>
    <property type="evidence" value="ECO:0007669"/>
    <property type="project" value="TreeGrafter"/>
</dbReference>
<protein>
    <submittedName>
        <fullName evidence="15">Putative acyl-coa desaturase-like protein</fullName>
    </submittedName>
</protein>
<dbReference type="GO" id="GO:0005506">
    <property type="term" value="F:iron ion binding"/>
    <property type="evidence" value="ECO:0007669"/>
    <property type="project" value="TreeGrafter"/>
</dbReference>
<feature type="transmembrane region" description="Helical" evidence="13">
    <location>
        <begin position="135"/>
        <end position="156"/>
    </location>
</feature>
<sequence>MPQNLTEEPFSGNGQTVLRYQTFVLLILTELGITMGAHRYFTHRTFKANIIIRRVLIVLFTMCGQNSLWQWVKDHRQHHKYSDTDADPHNARRGFFFSHVGWLISERHPKVLQYSKGIDMSDLEADSWIMFQNKYYFQVYAVVCVLIPCIIPIILWNEDPVKSFLVCYSARTCLSLTFTCFINSLAHTYGQRPYDKTILPRQNKFVSIFIAGEGWHNFHHAFPWDYRASELGTSFNLAANAIDFCAKMGWVYDLKTVSVQSLEKRIKKTGDNSHEKYGKQATRCYGDNKIIGLNAIHPVPFGLVPDFAKYFHDDFILETRCKEFL</sequence>
<dbReference type="EMBL" id="AJWK01028129">
    <property type="status" value="NOT_ANNOTATED_CDS"/>
    <property type="molecule type" value="Genomic_DNA"/>
</dbReference>
<evidence type="ECO:0000256" key="2">
    <source>
        <dbReference type="ARBA" id="ARBA00009295"/>
    </source>
</evidence>
<dbReference type="Proteomes" id="UP000092461">
    <property type="component" value="Unassembled WGS sequence"/>
</dbReference>
<evidence type="ECO:0000256" key="13">
    <source>
        <dbReference type="SAM" id="Phobius"/>
    </source>
</evidence>
<dbReference type="EMBL" id="GITU01000380">
    <property type="protein sequence ID" value="MBC1169083.1"/>
    <property type="molecule type" value="Transcribed_RNA"/>
</dbReference>
<evidence type="ECO:0000256" key="7">
    <source>
        <dbReference type="ARBA" id="ARBA00023002"/>
    </source>
</evidence>
<dbReference type="CDD" id="cd03505">
    <property type="entry name" value="Delta9-FADS-like"/>
    <property type="match status" value="1"/>
</dbReference>
<dbReference type="VEuPathDB" id="VectorBase:LLONM1_009301"/>
<evidence type="ECO:0000313" key="15">
    <source>
        <dbReference type="EMBL" id="MBC1169083.1"/>
    </source>
</evidence>
<keyword evidence="7 12" id="KW-0560">Oxidoreductase</keyword>
<keyword evidence="8" id="KW-0408">Iron</keyword>
<organism evidence="16 17">
    <name type="scientific">Lutzomyia longipalpis</name>
    <name type="common">Sand fly</name>
    <dbReference type="NCBI Taxonomy" id="7200"/>
    <lineage>
        <taxon>Eukaryota</taxon>
        <taxon>Metazoa</taxon>
        <taxon>Ecdysozoa</taxon>
        <taxon>Arthropoda</taxon>
        <taxon>Hexapoda</taxon>
        <taxon>Insecta</taxon>
        <taxon>Pterygota</taxon>
        <taxon>Neoptera</taxon>
        <taxon>Endopterygota</taxon>
        <taxon>Diptera</taxon>
        <taxon>Nematocera</taxon>
        <taxon>Psychodoidea</taxon>
        <taxon>Psychodidae</taxon>
        <taxon>Lutzomyia</taxon>
        <taxon>Lutzomyia</taxon>
    </lineage>
</organism>
<dbReference type="AlphaFoldDB" id="A0A1B0CTY0"/>
<dbReference type="PANTHER" id="PTHR11351:SF92">
    <property type="entry name" value="ACYL-COA DESATURASE 2-LIKE PROTEIN"/>
    <property type="match status" value="1"/>
</dbReference>
<evidence type="ECO:0000256" key="5">
    <source>
        <dbReference type="ARBA" id="ARBA00022832"/>
    </source>
</evidence>
<dbReference type="InterPro" id="IPR005804">
    <property type="entry name" value="FA_desaturase_dom"/>
</dbReference>
<reference evidence="17" key="1">
    <citation type="submission" date="2012-05" db="EMBL/GenBank/DDBJ databases">
        <title>Whole Genome Assembly of Lutzomyia longipalpis.</title>
        <authorList>
            <person name="Richards S."/>
            <person name="Qu C."/>
            <person name="Dillon R."/>
            <person name="Worley K."/>
            <person name="Scherer S."/>
            <person name="Batterton M."/>
            <person name="Taylor A."/>
            <person name="Hawes A."/>
            <person name="Hernandez B."/>
            <person name="Kovar C."/>
            <person name="Mandapat C."/>
            <person name="Pham C."/>
            <person name="Qu C."/>
            <person name="Jing C."/>
            <person name="Bess C."/>
            <person name="Bandaranaike D."/>
            <person name="Ngo D."/>
            <person name="Ongeri F."/>
            <person name="Arias F."/>
            <person name="Lara F."/>
            <person name="Weissenberger G."/>
            <person name="Kamau G."/>
            <person name="Han H."/>
            <person name="Shen H."/>
            <person name="Dinh H."/>
            <person name="Khalil I."/>
            <person name="Jones J."/>
            <person name="Shafer J."/>
            <person name="Jayaseelan J."/>
            <person name="Quiroz J."/>
            <person name="Blankenburg K."/>
            <person name="Nguyen L."/>
            <person name="Jackson L."/>
            <person name="Francisco L."/>
            <person name="Tang L.-Y."/>
            <person name="Pu L.-L."/>
            <person name="Perales L."/>
            <person name="Lorensuhewa L."/>
            <person name="Munidasa M."/>
            <person name="Coyle M."/>
            <person name="Taylor M."/>
            <person name="Puazo M."/>
            <person name="Firestine M."/>
            <person name="Scheel M."/>
            <person name="Javaid M."/>
            <person name="Wang M."/>
            <person name="Li M."/>
            <person name="Tabassum N."/>
            <person name="Saada N."/>
            <person name="Osuji N."/>
            <person name="Aqrawi P."/>
            <person name="Fu Q."/>
            <person name="Thornton R."/>
            <person name="Raj R."/>
            <person name="Goodspeed R."/>
            <person name="Mata R."/>
            <person name="Najjar R."/>
            <person name="Gubbala S."/>
            <person name="Lee S."/>
            <person name="Denson S."/>
            <person name="Patil S."/>
            <person name="Macmil S."/>
            <person name="Qi S."/>
            <person name="Matskevitch T."/>
            <person name="Palculict T."/>
            <person name="Mathew T."/>
            <person name="Vee V."/>
            <person name="Velamala V."/>
            <person name="Korchina V."/>
            <person name="Cai W."/>
            <person name="Liu W."/>
            <person name="Dai W."/>
            <person name="Zou X."/>
            <person name="Zhu Y."/>
            <person name="Zhang Y."/>
            <person name="Wu Y.-Q."/>
            <person name="Xin Y."/>
            <person name="Nazarath L."/>
            <person name="Kovar C."/>
            <person name="Han Y."/>
            <person name="Muzny D."/>
            <person name="Gibbs R."/>
        </authorList>
    </citation>
    <scope>NUCLEOTIDE SEQUENCE [LARGE SCALE GENOMIC DNA]</scope>
    <source>
        <strain evidence="17">Jacobina</strain>
    </source>
</reference>
<dbReference type="PRINTS" id="PR00075">
    <property type="entry name" value="FACDDSATRASE"/>
</dbReference>
<evidence type="ECO:0000259" key="14">
    <source>
        <dbReference type="Pfam" id="PF00487"/>
    </source>
</evidence>
<comment type="domain">
    <text evidence="12">The histidine box domains are involved in binding the catalytic metal ions.</text>
</comment>
<evidence type="ECO:0000256" key="9">
    <source>
        <dbReference type="ARBA" id="ARBA00023098"/>
    </source>
</evidence>
<feature type="domain" description="Fatty acid desaturase" evidence="14">
    <location>
        <begin position="25"/>
        <end position="223"/>
    </location>
</feature>
<keyword evidence="17" id="KW-1185">Reference proteome</keyword>
<accession>A0A1B0CTY0</accession>
<evidence type="ECO:0000256" key="11">
    <source>
        <dbReference type="ARBA" id="ARBA00023160"/>
    </source>
</evidence>
<evidence type="ECO:0000313" key="16">
    <source>
        <dbReference type="EnsemblMetazoa" id="LLOJ008330-PA"/>
    </source>
</evidence>
<dbReference type="GO" id="GO:0006636">
    <property type="term" value="P:unsaturated fatty acid biosynthetic process"/>
    <property type="evidence" value="ECO:0007669"/>
    <property type="project" value="TreeGrafter"/>
</dbReference>
<evidence type="ECO:0000256" key="4">
    <source>
        <dbReference type="ARBA" id="ARBA00022692"/>
    </source>
</evidence>
<name>A0A1B0CTY0_LUTLO</name>
<dbReference type="EnsemblMetazoa" id="LLOJ008330-RA">
    <property type="protein sequence ID" value="LLOJ008330-PA"/>
    <property type="gene ID" value="LLOJ008330"/>
</dbReference>
<dbReference type="PANTHER" id="PTHR11351">
    <property type="entry name" value="ACYL-COA DESATURASE"/>
    <property type="match status" value="1"/>
</dbReference>
<keyword evidence="5" id="KW-0276">Fatty acid metabolism</keyword>
<dbReference type="EMBL" id="AJWK01028131">
    <property type="status" value="NOT_ANNOTATED_CDS"/>
    <property type="molecule type" value="Genomic_DNA"/>
</dbReference>
<feature type="transmembrane region" description="Helical" evidence="13">
    <location>
        <begin position="20"/>
        <end position="38"/>
    </location>
</feature>